<dbReference type="AlphaFoldDB" id="A0A9E7HZ43"/>
<keyword evidence="1" id="KW-0812">Transmembrane</keyword>
<evidence type="ECO:0000313" key="3">
    <source>
        <dbReference type="Proteomes" id="UP001055439"/>
    </source>
</evidence>
<dbReference type="PANTHER" id="PTHR33528:SF14">
    <property type="entry name" value="SOLUTE CARRIER FAMILY 35 MEMBER A4"/>
    <property type="match status" value="1"/>
</dbReference>
<keyword evidence="1" id="KW-1133">Transmembrane helix</keyword>
<sequence>MSSVAAPSLGLRRSACARKGVKVTAPNLRPSLLGIAATTILGCQHPELQRPKHKEAFSCLTTVTGILAFILNLDNREQSTMGVISSSFCVLLGTGCGIYIAQNYVPPKIKKLIGTWMFVAKHIE</sequence>
<keyword evidence="3" id="KW-1185">Reference proteome</keyword>
<accession>A0A9E7HZ43</accession>
<dbReference type="OrthoDB" id="10582891at2759"/>
<dbReference type="PANTHER" id="PTHR33528">
    <property type="entry name" value="OS07G0239500 PROTEIN"/>
    <property type="match status" value="1"/>
</dbReference>
<keyword evidence="1" id="KW-0472">Membrane</keyword>
<reference evidence="2" key="1">
    <citation type="submission" date="2022-05" db="EMBL/GenBank/DDBJ databases">
        <title>The Musa troglodytarum L. genome provides insights into the mechanism of non-climacteric behaviour and enrichment of carotenoids.</title>
        <authorList>
            <person name="Wang J."/>
        </authorList>
    </citation>
    <scope>NUCLEOTIDE SEQUENCE</scope>
    <source>
        <tissue evidence="2">Leaf</tissue>
    </source>
</reference>
<evidence type="ECO:0000256" key="1">
    <source>
        <dbReference type="SAM" id="Phobius"/>
    </source>
</evidence>
<proteinExistence type="predicted"/>
<protein>
    <submittedName>
        <fullName evidence="2">Uncharacterized protein</fullName>
    </submittedName>
</protein>
<name>A0A9E7HZ43_9LILI</name>
<feature type="transmembrane region" description="Helical" evidence="1">
    <location>
        <begin position="79"/>
        <end position="101"/>
    </location>
</feature>
<dbReference type="EMBL" id="CP097510">
    <property type="protein sequence ID" value="URE38577.1"/>
    <property type="molecule type" value="Genomic_DNA"/>
</dbReference>
<dbReference type="Pfam" id="PF15054">
    <property type="entry name" value="DUF4535"/>
    <property type="match status" value="1"/>
</dbReference>
<organism evidence="2 3">
    <name type="scientific">Musa troglodytarum</name>
    <name type="common">fe'i banana</name>
    <dbReference type="NCBI Taxonomy" id="320322"/>
    <lineage>
        <taxon>Eukaryota</taxon>
        <taxon>Viridiplantae</taxon>
        <taxon>Streptophyta</taxon>
        <taxon>Embryophyta</taxon>
        <taxon>Tracheophyta</taxon>
        <taxon>Spermatophyta</taxon>
        <taxon>Magnoliopsida</taxon>
        <taxon>Liliopsida</taxon>
        <taxon>Zingiberales</taxon>
        <taxon>Musaceae</taxon>
        <taxon>Musa</taxon>
    </lineage>
</organism>
<dbReference type="Proteomes" id="UP001055439">
    <property type="component" value="Chromosome 8"/>
</dbReference>
<gene>
    <name evidence="2" type="ORF">MUK42_05874</name>
</gene>
<dbReference type="InterPro" id="IPR027854">
    <property type="entry name" value="STMP1"/>
</dbReference>
<evidence type="ECO:0000313" key="2">
    <source>
        <dbReference type="EMBL" id="URE38577.1"/>
    </source>
</evidence>